<dbReference type="OrthoDB" id="120976at2759"/>
<proteinExistence type="predicted"/>
<dbReference type="InParanoid" id="D2VZR6"/>
<dbReference type="RefSeq" id="XP_002670490.1">
    <property type="nucleotide sequence ID" value="XM_002670444.1"/>
</dbReference>
<dbReference type="VEuPathDB" id="AmoebaDB:NAEGRDRAFT_74590"/>
<gene>
    <name evidence="1" type="ORF">NAEGRDRAFT_74590</name>
</gene>
<dbReference type="GeneID" id="8853593"/>
<dbReference type="GO" id="GO:0031146">
    <property type="term" value="P:SCF-dependent proteasomal ubiquitin-dependent protein catabolic process"/>
    <property type="evidence" value="ECO:0007669"/>
    <property type="project" value="TreeGrafter"/>
</dbReference>
<reference evidence="1 2" key="1">
    <citation type="journal article" date="2010" name="Cell">
        <title>The genome of Naegleria gruberi illuminates early eukaryotic versatility.</title>
        <authorList>
            <person name="Fritz-Laylin L.K."/>
            <person name="Prochnik S.E."/>
            <person name="Ginger M.L."/>
            <person name="Dacks J.B."/>
            <person name="Carpenter M.L."/>
            <person name="Field M.C."/>
            <person name="Kuo A."/>
            <person name="Paredez A."/>
            <person name="Chapman J."/>
            <person name="Pham J."/>
            <person name="Shu S."/>
            <person name="Neupane R."/>
            <person name="Cipriano M."/>
            <person name="Mancuso J."/>
            <person name="Tu H."/>
            <person name="Salamov A."/>
            <person name="Lindquist E."/>
            <person name="Shapiro H."/>
            <person name="Lucas S."/>
            <person name="Grigoriev I.V."/>
            <person name="Cande W.Z."/>
            <person name="Fulton C."/>
            <person name="Rokhsar D.S."/>
            <person name="Dawson S.C."/>
        </authorList>
    </citation>
    <scope>NUCLEOTIDE SEQUENCE [LARGE SCALE GENOMIC DNA]</scope>
    <source>
        <strain evidence="1 2">NEG-M</strain>
    </source>
</reference>
<dbReference type="GO" id="GO:0019005">
    <property type="term" value="C:SCF ubiquitin ligase complex"/>
    <property type="evidence" value="ECO:0007669"/>
    <property type="project" value="TreeGrafter"/>
</dbReference>
<dbReference type="AlphaFoldDB" id="D2VZR6"/>
<dbReference type="Gene3D" id="3.80.10.10">
    <property type="entry name" value="Ribonuclease Inhibitor"/>
    <property type="match status" value="2"/>
</dbReference>
<sequence>MGINFNLTGLNLSGFKGGEMIISELRKIHYFKTGKLKSLCLGEGIPFKNERIDDELLENLESLRVGCRYEFSECIQQVLLPNLNNQLTSLDLSNNYGLDTIFTSNIVKNLKVLKINDCGIVSLDLENPLPNLTELHLNNNIRLNYINIGDKLSNLKVLNLHRAGEYVLFNDLSLQNAKLDQLTELDIGCSKCNDSIFIKILENLPKLKKLVLFGTPSSDMVCQFISENNELFKNLQSLNLGRTFCSFNSINFLAKSSLKLCRLILDNIKLNEESCKVLSENEKVFGNLTDLSLSYCELTAECLKYLTNSPTLSKLQELQLKSNPIGSEGCTYLATSKFITRLTYLNLCNTQLEEDNCSTLANSTNFTRITELDISGNDNVFDFEIIQKSQNFPNLQLLEYKHNFFEDQSMSRKHQVNNK</sequence>
<dbReference type="EMBL" id="GG738915">
    <property type="protein sequence ID" value="EFC37746.1"/>
    <property type="molecule type" value="Genomic_DNA"/>
</dbReference>
<dbReference type="SUPFAM" id="SSF52047">
    <property type="entry name" value="RNI-like"/>
    <property type="match status" value="1"/>
</dbReference>
<protein>
    <submittedName>
        <fullName evidence="1">Predicted protein</fullName>
    </submittedName>
</protein>
<dbReference type="PANTHER" id="PTHR13318:SF95">
    <property type="entry name" value="F-BOX PROTEIN YLR352W"/>
    <property type="match status" value="1"/>
</dbReference>
<dbReference type="KEGG" id="ngr:NAEGRDRAFT_74590"/>
<keyword evidence="2" id="KW-1185">Reference proteome</keyword>
<evidence type="ECO:0000313" key="1">
    <source>
        <dbReference type="EMBL" id="EFC37746.1"/>
    </source>
</evidence>
<dbReference type="Proteomes" id="UP000006671">
    <property type="component" value="Unassembled WGS sequence"/>
</dbReference>
<evidence type="ECO:0000313" key="2">
    <source>
        <dbReference type="Proteomes" id="UP000006671"/>
    </source>
</evidence>
<organism evidence="2">
    <name type="scientific">Naegleria gruberi</name>
    <name type="common">Amoeba</name>
    <dbReference type="NCBI Taxonomy" id="5762"/>
    <lineage>
        <taxon>Eukaryota</taxon>
        <taxon>Discoba</taxon>
        <taxon>Heterolobosea</taxon>
        <taxon>Tetramitia</taxon>
        <taxon>Eutetramitia</taxon>
        <taxon>Vahlkampfiidae</taxon>
        <taxon>Naegleria</taxon>
    </lineage>
</organism>
<accession>D2VZR6</accession>
<dbReference type="InterPro" id="IPR032675">
    <property type="entry name" value="LRR_dom_sf"/>
</dbReference>
<name>D2VZR6_NAEGR</name>
<dbReference type="PANTHER" id="PTHR13318">
    <property type="entry name" value="PARTNER OF PAIRED, ISOFORM B-RELATED"/>
    <property type="match status" value="1"/>
</dbReference>